<name>A0A2P4YPX9_9STRA</name>
<dbReference type="EMBL" id="NCKW01000925">
    <property type="protein sequence ID" value="POM79875.1"/>
    <property type="molecule type" value="Genomic_DNA"/>
</dbReference>
<keyword evidence="3" id="KW-0548">Nucleotidyltransferase</keyword>
<dbReference type="OrthoDB" id="415724at2759"/>
<sequence>MACTLYSALDLVDGYYQILMRKSDIPLTAHPEWDALEVASDATRLSNVPATLNRLVTQLFRPLLTFAQTYFDEIFIHSRVKDGQTARGQTAMEVHLKHLLRVFKVMRANKVYANIDKCVFAAEEIKVLGFFVSRVKAIAACPTSRSQKDHRKWLGLANYLHKYSAGYAEPARPLSDLLKKNADWVWDQEHQEAFDSIKASLQQAPVLTLPDKNKSFSIVCDAFDYAIGYALLQKDDEGHERLKAAERNYPVHDKELLAMKYALVKFRVQLLGQGPL</sequence>
<dbReference type="FunFam" id="3.30.70.270:FF:000063">
    <property type="entry name" value="Zinc knuckle domaincontaining protein"/>
    <property type="match status" value="1"/>
</dbReference>
<dbReference type="SUPFAM" id="SSF56672">
    <property type="entry name" value="DNA/RNA polymerases"/>
    <property type="match status" value="1"/>
</dbReference>
<feature type="domain" description="Reverse transcriptase" evidence="1">
    <location>
        <begin position="46"/>
        <end position="130"/>
    </location>
</feature>
<dbReference type="InterPro" id="IPR051320">
    <property type="entry name" value="Viral_Replic_Matur_Polypro"/>
</dbReference>
<feature type="domain" description="Reverse transcriptase/retrotransposon-derived protein RNase H-like" evidence="2">
    <location>
        <begin position="186"/>
        <end position="273"/>
    </location>
</feature>
<keyword evidence="3" id="KW-0695">RNA-directed DNA polymerase</keyword>
<dbReference type="AlphaFoldDB" id="A0A2P4YPX9"/>
<comment type="caution">
    <text evidence="3">The sequence shown here is derived from an EMBL/GenBank/DDBJ whole genome shotgun (WGS) entry which is preliminary data.</text>
</comment>
<keyword evidence="4" id="KW-1185">Reference proteome</keyword>
<evidence type="ECO:0000259" key="1">
    <source>
        <dbReference type="Pfam" id="PF00078"/>
    </source>
</evidence>
<dbReference type="Proteomes" id="UP000237271">
    <property type="component" value="Unassembled WGS sequence"/>
</dbReference>
<dbReference type="InterPro" id="IPR041577">
    <property type="entry name" value="RT_RNaseH_2"/>
</dbReference>
<dbReference type="InterPro" id="IPR043502">
    <property type="entry name" value="DNA/RNA_pol_sf"/>
</dbReference>
<evidence type="ECO:0000313" key="4">
    <source>
        <dbReference type="Proteomes" id="UP000237271"/>
    </source>
</evidence>
<dbReference type="Gene3D" id="3.30.70.270">
    <property type="match status" value="2"/>
</dbReference>
<evidence type="ECO:0000259" key="2">
    <source>
        <dbReference type="Pfam" id="PF17919"/>
    </source>
</evidence>
<dbReference type="PANTHER" id="PTHR33064">
    <property type="entry name" value="POL PROTEIN"/>
    <property type="match status" value="1"/>
</dbReference>
<dbReference type="InterPro" id="IPR000477">
    <property type="entry name" value="RT_dom"/>
</dbReference>
<keyword evidence="3" id="KW-0808">Transferase</keyword>
<dbReference type="GO" id="GO:0003964">
    <property type="term" value="F:RNA-directed DNA polymerase activity"/>
    <property type="evidence" value="ECO:0007669"/>
    <property type="project" value="UniProtKB-KW"/>
</dbReference>
<evidence type="ECO:0000313" key="3">
    <source>
        <dbReference type="EMBL" id="POM79875.1"/>
    </source>
</evidence>
<dbReference type="Pfam" id="PF17919">
    <property type="entry name" value="RT_RNaseH_2"/>
    <property type="match status" value="1"/>
</dbReference>
<reference evidence="3 4" key="1">
    <citation type="journal article" date="2017" name="Genome Biol. Evol.">
        <title>Phytophthora megakarya and P. palmivora, closely related causal agents of cacao black pod rot, underwent increases in genome sizes and gene numbers by different mechanisms.</title>
        <authorList>
            <person name="Ali S.S."/>
            <person name="Shao J."/>
            <person name="Lary D.J."/>
            <person name="Kronmiller B."/>
            <person name="Shen D."/>
            <person name="Strem M.D."/>
            <person name="Amoako-Attah I."/>
            <person name="Akrofi A.Y."/>
            <person name="Begoude B.A."/>
            <person name="Ten Hoopen G.M."/>
            <person name="Coulibaly K."/>
            <person name="Kebe B.I."/>
            <person name="Melnick R.L."/>
            <person name="Guiltinan M.J."/>
            <person name="Tyler B.M."/>
            <person name="Meinhardt L.W."/>
            <person name="Bailey B.A."/>
        </authorList>
    </citation>
    <scope>NUCLEOTIDE SEQUENCE [LARGE SCALE GENOMIC DNA]</scope>
    <source>
        <strain evidence="4">sbr112.9</strain>
    </source>
</reference>
<dbReference type="CDD" id="cd01647">
    <property type="entry name" value="RT_LTR"/>
    <property type="match status" value="1"/>
</dbReference>
<proteinExistence type="predicted"/>
<organism evidence="3 4">
    <name type="scientific">Phytophthora palmivora</name>
    <dbReference type="NCBI Taxonomy" id="4796"/>
    <lineage>
        <taxon>Eukaryota</taxon>
        <taxon>Sar</taxon>
        <taxon>Stramenopiles</taxon>
        <taxon>Oomycota</taxon>
        <taxon>Peronosporomycetes</taxon>
        <taxon>Peronosporales</taxon>
        <taxon>Peronosporaceae</taxon>
        <taxon>Phytophthora</taxon>
    </lineage>
</organism>
<gene>
    <name evidence="3" type="ORF">PHPALM_2357</name>
</gene>
<dbReference type="PANTHER" id="PTHR33064:SF37">
    <property type="entry name" value="RIBONUCLEASE H"/>
    <property type="match status" value="1"/>
</dbReference>
<dbReference type="Pfam" id="PF00078">
    <property type="entry name" value="RVT_1"/>
    <property type="match status" value="1"/>
</dbReference>
<dbReference type="InterPro" id="IPR043128">
    <property type="entry name" value="Rev_trsase/Diguanyl_cyclase"/>
</dbReference>
<accession>A0A2P4YPX9</accession>
<protein>
    <submittedName>
        <fullName evidence="3">Reverse transcriptase</fullName>
    </submittedName>
</protein>